<accession>V5FF57</accession>
<dbReference type="InParanoid" id="V5FF57"/>
<dbReference type="HOGENOM" id="CLU_126682_0_0_1"/>
<reference evidence="3" key="1">
    <citation type="journal article" date="2014" name="Genome Announc.">
        <title>Draft genome sequence of the formaldehyde-resistant fungus Byssochlamys spectabilis No. 5 (anamorph Paecilomyces variotii No. 5) (NBRC109023).</title>
        <authorList>
            <person name="Oka T."/>
            <person name="Ekino K."/>
            <person name="Fukuda K."/>
            <person name="Nomura Y."/>
        </authorList>
    </citation>
    <scope>NUCLEOTIDE SEQUENCE [LARGE SCALE GENOMIC DNA]</scope>
    <source>
        <strain evidence="3">No. 5 / NBRC 109023</strain>
    </source>
</reference>
<protein>
    <submittedName>
        <fullName evidence="2">Uncharacterized protein</fullName>
    </submittedName>
</protein>
<dbReference type="Proteomes" id="UP000018001">
    <property type="component" value="Unassembled WGS sequence"/>
</dbReference>
<sequence length="144" mass="16051">MENHTIILNSKLERRGTSSSSSSSWSEKFHFPSFAGIRSRASASSSRDLNTRSKFFGSRPQSPAPLAIRESTRHELSPASPRPSRAGKRNSAMSTKGSSDYKRYSGTVNHYGRHSNDWLFGGFSLRDTVRDGVEKLLHSDEKES</sequence>
<comment type="caution">
    <text evidence="2">The sequence shown here is derived from an EMBL/GenBank/DDBJ whole genome shotgun (WGS) entry which is preliminary data.</text>
</comment>
<feature type="region of interest" description="Disordered" evidence="1">
    <location>
        <begin position="39"/>
        <end position="104"/>
    </location>
</feature>
<dbReference type="eggNOG" id="ENOG502RNUG">
    <property type="taxonomic scope" value="Eukaryota"/>
</dbReference>
<proteinExistence type="predicted"/>
<dbReference type="EMBL" id="BAUL01000155">
    <property type="protein sequence ID" value="GAD96169.1"/>
    <property type="molecule type" value="Genomic_DNA"/>
</dbReference>
<dbReference type="AlphaFoldDB" id="V5FF57"/>
<evidence type="ECO:0000313" key="3">
    <source>
        <dbReference type="Proteomes" id="UP000018001"/>
    </source>
</evidence>
<feature type="region of interest" description="Disordered" evidence="1">
    <location>
        <begin position="1"/>
        <end position="27"/>
    </location>
</feature>
<evidence type="ECO:0000313" key="2">
    <source>
        <dbReference type="EMBL" id="GAD96169.1"/>
    </source>
</evidence>
<name>V5FF57_BYSSN</name>
<evidence type="ECO:0000256" key="1">
    <source>
        <dbReference type="SAM" id="MobiDB-lite"/>
    </source>
</evidence>
<dbReference type="OrthoDB" id="5089392at2759"/>
<keyword evidence="3" id="KW-1185">Reference proteome</keyword>
<gene>
    <name evidence="2" type="ORF">PVAR5_4818</name>
</gene>
<organism evidence="2 3">
    <name type="scientific">Byssochlamys spectabilis (strain No. 5 / NBRC 109023)</name>
    <name type="common">Paecilomyces variotii</name>
    <dbReference type="NCBI Taxonomy" id="1356009"/>
    <lineage>
        <taxon>Eukaryota</taxon>
        <taxon>Fungi</taxon>
        <taxon>Dikarya</taxon>
        <taxon>Ascomycota</taxon>
        <taxon>Pezizomycotina</taxon>
        <taxon>Eurotiomycetes</taxon>
        <taxon>Eurotiomycetidae</taxon>
        <taxon>Eurotiales</taxon>
        <taxon>Thermoascaceae</taxon>
        <taxon>Paecilomyces</taxon>
    </lineage>
</organism>